<dbReference type="Gene3D" id="2.30.110.10">
    <property type="entry name" value="Electron Transport, Fmn-binding Protein, Chain A"/>
    <property type="match status" value="1"/>
</dbReference>
<evidence type="ECO:0000313" key="3">
    <source>
        <dbReference type="EMBL" id="MDA0136663.1"/>
    </source>
</evidence>
<evidence type="ECO:0000256" key="1">
    <source>
        <dbReference type="ARBA" id="ARBA00023002"/>
    </source>
</evidence>
<accession>A0ABT4RDS2</accession>
<name>A0ABT4RDS2_9ACTN</name>
<evidence type="ECO:0000259" key="2">
    <source>
        <dbReference type="Pfam" id="PF01243"/>
    </source>
</evidence>
<dbReference type="RefSeq" id="WP_202952267.1">
    <property type="nucleotide sequence ID" value="NZ_JAPCID010000005.1"/>
</dbReference>
<dbReference type="GO" id="GO:0016491">
    <property type="term" value="F:oxidoreductase activity"/>
    <property type="evidence" value="ECO:0007669"/>
    <property type="project" value="UniProtKB-KW"/>
</dbReference>
<protein>
    <submittedName>
        <fullName evidence="3">TIGR03667 family PPOX class F420-dependent oxidoreductase</fullName>
        <ecNumber evidence="3">1.-.-.-</ecNumber>
    </submittedName>
</protein>
<dbReference type="InterPro" id="IPR011576">
    <property type="entry name" value="Pyridox_Oxase_N"/>
</dbReference>
<gene>
    <name evidence="3" type="ORF">OJ962_04080</name>
</gene>
<sequence>MIDEATDFGQRAARHLREDEVVWLTTVTPGGQPVPNPVWFLWDGATNVRLYTLPKSLRVKTIESNPRVSLNFRGTETGGDIVVLNGRATIVGSSEPAHEDAAYVEKYQRSLSSLKMTPEAFAAEYSVAVDIELTKVRGF</sequence>
<reference evidence="3" key="1">
    <citation type="submission" date="2022-10" db="EMBL/GenBank/DDBJ databases">
        <title>The WGS of Solirubrobacter sp. CPCC 204708.</title>
        <authorList>
            <person name="Jiang Z."/>
        </authorList>
    </citation>
    <scope>NUCLEOTIDE SEQUENCE</scope>
    <source>
        <strain evidence="3">CPCC 204708</strain>
    </source>
</reference>
<dbReference type="Pfam" id="PF01243">
    <property type="entry name" value="PNPOx_N"/>
    <property type="match status" value="1"/>
</dbReference>
<dbReference type="PANTHER" id="PTHR35176:SF6">
    <property type="entry name" value="HEME OXYGENASE HI_0854-RELATED"/>
    <property type="match status" value="1"/>
</dbReference>
<evidence type="ECO:0000313" key="4">
    <source>
        <dbReference type="Proteomes" id="UP001147700"/>
    </source>
</evidence>
<dbReference type="InterPro" id="IPR019966">
    <property type="entry name" value="F420-dep_enz_PPOX_Rv3369"/>
</dbReference>
<comment type="caution">
    <text evidence="3">The sequence shown here is derived from an EMBL/GenBank/DDBJ whole genome shotgun (WGS) entry which is preliminary data.</text>
</comment>
<keyword evidence="4" id="KW-1185">Reference proteome</keyword>
<organism evidence="3 4">
    <name type="scientific">Solirubrobacter deserti</name>
    <dbReference type="NCBI Taxonomy" id="2282478"/>
    <lineage>
        <taxon>Bacteria</taxon>
        <taxon>Bacillati</taxon>
        <taxon>Actinomycetota</taxon>
        <taxon>Thermoleophilia</taxon>
        <taxon>Solirubrobacterales</taxon>
        <taxon>Solirubrobacteraceae</taxon>
        <taxon>Solirubrobacter</taxon>
    </lineage>
</organism>
<feature type="domain" description="Pyridoxamine 5'-phosphate oxidase N-terminal" evidence="2">
    <location>
        <begin position="13"/>
        <end position="118"/>
    </location>
</feature>
<proteinExistence type="predicted"/>
<dbReference type="EMBL" id="JAPCID010000005">
    <property type="protein sequence ID" value="MDA0136663.1"/>
    <property type="molecule type" value="Genomic_DNA"/>
</dbReference>
<dbReference type="EC" id="1.-.-.-" evidence="3"/>
<dbReference type="InterPro" id="IPR052019">
    <property type="entry name" value="F420H2_bilvrd_red/Heme_oxyg"/>
</dbReference>
<dbReference type="NCBIfam" id="TIGR03667">
    <property type="entry name" value="Rv3369"/>
    <property type="match status" value="1"/>
</dbReference>
<dbReference type="Proteomes" id="UP001147700">
    <property type="component" value="Unassembled WGS sequence"/>
</dbReference>
<keyword evidence="1 3" id="KW-0560">Oxidoreductase</keyword>
<dbReference type="PANTHER" id="PTHR35176">
    <property type="entry name" value="HEME OXYGENASE HI_0854-RELATED"/>
    <property type="match status" value="1"/>
</dbReference>
<dbReference type="SUPFAM" id="SSF50475">
    <property type="entry name" value="FMN-binding split barrel"/>
    <property type="match status" value="1"/>
</dbReference>
<dbReference type="InterPro" id="IPR012349">
    <property type="entry name" value="Split_barrel_FMN-bd"/>
</dbReference>